<dbReference type="AlphaFoldDB" id="A0A9P9KIB4"/>
<feature type="compositionally biased region" description="Basic residues" evidence="1">
    <location>
        <begin position="174"/>
        <end position="186"/>
    </location>
</feature>
<evidence type="ECO:0000256" key="1">
    <source>
        <dbReference type="SAM" id="MobiDB-lite"/>
    </source>
</evidence>
<accession>A0A9P9KIB4</accession>
<proteinExistence type="predicted"/>
<organism evidence="2 3">
    <name type="scientific">Fusarium solani</name>
    <name type="common">Filamentous fungus</name>
    <dbReference type="NCBI Taxonomy" id="169388"/>
    <lineage>
        <taxon>Eukaryota</taxon>
        <taxon>Fungi</taxon>
        <taxon>Dikarya</taxon>
        <taxon>Ascomycota</taxon>
        <taxon>Pezizomycotina</taxon>
        <taxon>Sordariomycetes</taxon>
        <taxon>Hypocreomycetidae</taxon>
        <taxon>Hypocreales</taxon>
        <taxon>Nectriaceae</taxon>
        <taxon>Fusarium</taxon>
        <taxon>Fusarium solani species complex</taxon>
    </lineage>
</organism>
<evidence type="ECO:0000313" key="2">
    <source>
        <dbReference type="EMBL" id="KAH7264057.1"/>
    </source>
</evidence>
<protein>
    <submittedName>
        <fullName evidence="2">Uncharacterized protein</fullName>
    </submittedName>
</protein>
<name>A0A9P9KIB4_FUSSL</name>
<sequence length="200" mass="21561">MAVPGWKERFIVALGACLAGGGRGRQPHQTLGSLYFQAAFALIFASRPPPSQFCIAPACSETRLETLVQPSCLSVVNLCFTRQVQCAYTGSGSGSGARMSWADALPASVLGKRRCLLSQQTPHTTPDHHDIPRSRLSVASESQHAPGRPPQVHRPSACLPAVEGLQASTSHNPVSRRHNSRPRHASLHQTRTRTQDSAWG</sequence>
<dbReference type="EMBL" id="JAGTJS010000007">
    <property type="protein sequence ID" value="KAH7264057.1"/>
    <property type="molecule type" value="Genomic_DNA"/>
</dbReference>
<keyword evidence="3" id="KW-1185">Reference proteome</keyword>
<dbReference type="Proteomes" id="UP000736672">
    <property type="component" value="Unassembled WGS sequence"/>
</dbReference>
<evidence type="ECO:0000313" key="3">
    <source>
        <dbReference type="Proteomes" id="UP000736672"/>
    </source>
</evidence>
<gene>
    <name evidence="2" type="ORF">B0J15DRAFT_524236</name>
</gene>
<reference evidence="2" key="1">
    <citation type="journal article" date="2021" name="Nat. Commun.">
        <title>Genetic determinants of endophytism in the Arabidopsis root mycobiome.</title>
        <authorList>
            <person name="Mesny F."/>
            <person name="Miyauchi S."/>
            <person name="Thiergart T."/>
            <person name="Pickel B."/>
            <person name="Atanasova L."/>
            <person name="Karlsson M."/>
            <person name="Huettel B."/>
            <person name="Barry K.W."/>
            <person name="Haridas S."/>
            <person name="Chen C."/>
            <person name="Bauer D."/>
            <person name="Andreopoulos W."/>
            <person name="Pangilinan J."/>
            <person name="LaButti K."/>
            <person name="Riley R."/>
            <person name="Lipzen A."/>
            <person name="Clum A."/>
            <person name="Drula E."/>
            <person name="Henrissat B."/>
            <person name="Kohler A."/>
            <person name="Grigoriev I.V."/>
            <person name="Martin F.M."/>
            <person name="Hacquard S."/>
        </authorList>
    </citation>
    <scope>NUCLEOTIDE SEQUENCE</scope>
    <source>
        <strain evidence="2">FSSC 5 MPI-SDFR-AT-0091</strain>
    </source>
</reference>
<comment type="caution">
    <text evidence="2">The sequence shown here is derived from an EMBL/GenBank/DDBJ whole genome shotgun (WGS) entry which is preliminary data.</text>
</comment>
<feature type="region of interest" description="Disordered" evidence="1">
    <location>
        <begin position="119"/>
        <end position="200"/>
    </location>
</feature>